<keyword evidence="6" id="KW-0539">Nucleus</keyword>
<evidence type="ECO:0000256" key="5">
    <source>
        <dbReference type="ARBA" id="ARBA00023163"/>
    </source>
</evidence>
<comment type="caution">
    <text evidence="10">The sequence shown here is derived from an EMBL/GenBank/DDBJ whole genome shotgun (WGS) entry which is preliminary data.</text>
</comment>
<comment type="subcellular location">
    <subcellularLocation>
        <location evidence="1">Nucleus</location>
    </subcellularLocation>
</comment>
<dbReference type="InterPro" id="IPR036864">
    <property type="entry name" value="Zn2-C6_fun-type_DNA-bd_sf"/>
</dbReference>
<feature type="transmembrane region" description="Helical" evidence="8">
    <location>
        <begin position="547"/>
        <end position="568"/>
    </location>
</feature>
<keyword evidence="2" id="KW-0479">Metal-binding</keyword>
<dbReference type="GO" id="GO:0005634">
    <property type="term" value="C:nucleus"/>
    <property type="evidence" value="ECO:0007669"/>
    <property type="project" value="UniProtKB-SubCell"/>
</dbReference>
<dbReference type="Proteomes" id="UP001174694">
    <property type="component" value="Unassembled WGS sequence"/>
</dbReference>
<evidence type="ECO:0000313" key="10">
    <source>
        <dbReference type="EMBL" id="KAJ9133264.1"/>
    </source>
</evidence>
<dbReference type="SMART" id="SM00066">
    <property type="entry name" value="GAL4"/>
    <property type="match status" value="1"/>
</dbReference>
<evidence type="ECO:0000313" key="11">
    <source>
        <dbReference type="Proteomes" id="UP001174694"/>
    </source>
</evidence>
<name>A0AA38R4I9_9PEZI</name>
<dbReference type="Pfam" id="PF00172">
    <property type="entry name" value="Zn_clus"/>
    <property type="match status" value="1"/>
</dbReference>
<reference evidence="10" key="1">
    <citation type="submission" date="2022-07" db="EMBL/GenBank/DDBJ databases">
        <title>Fungi with potential for degradation of polypropylene.</title>
        <authorList>
            <person name="Gostincar C."/>
        </authorList>
    </citation>
    <scope>NUCLEOTIDE SEQUENCE</scope>
    <source>
        <strain evidence="10">EXF-13308</strain>
    </source>
</reference>
<dbReference type="GO" id="GO:0003677">
    <property type="term" value="F:DNA binding"/>
    <property type="evidence" value="ECO:0007669"/>
    <property type="project" value="UniProtKB-KW"/>
</dbReference>
<dbReference type="CDD" id="cd00067">
    <property type="entry name" value="GAL4"/>
    <property type="match status" value="1"/>
</dbReference>
<dbReference type="GO" id="GO:0008270">
    <property type="term" value="F:zinc ion binding"/>
    <property type="evidence" value="ECO:0007669"/>
    <property type="project" value="InterPro"/>
</dbReference>
<keyword evidence="8" id="KW-0472">Membrane</keyword>
<dbReference type="AlphaFoldDB" id="A0AA38R4I9"/>
<evidence type="ECO:0000259" key="9">
    <source>
        <dbReference type="PROSITE" id="PS50048"/>
    </source>
</evidence>
<keyword evidence="3" id="KW-0805">Transcription regulation</keyword>
<feature type="region of interest" description="Disordered" evidence="7">
    <location>
        <begin position="49"/>
        <end position="78"/>
    </location>
</feature>
<gene>
    <name evidence="10" type="ORF">NKR23_g10847</name>
</gene>
<keyword evidence="11" id="KW-1185">Reference proteome</keyword>
<keyword evidence="8" id="KW-0812">Transmembrane</keyword>
<evidence type="ECO:0000256" key="1">
    <source>
        <dbReference type="ARBA" id="ARBA00004123"/>
    </source>
</evidence>
<dbReference type="Pfam" id="PF04082">
    <property type="entry name" value="Fungal_trans"/>
    <property type="match status" value="1"/>
</dbReference>
<dbReference type="InterPro" id="IPR007219">
    <property type="entry name" value="XnlR_reg_dom"/>
</dbReference>
<evidence type="ECO:0000256" key="7">
    <source>
        <dbReference type="SAM" id="MobiDB-lite"/>
    </source>
</evidence>
<evidence type="ECO:0000256" key="4">
    <source>
        <dbReference type="ARBA" id="ARBA00023125"/>
    </source>
</evidence>
<dbReference type="CDD" id="cd12148">
    <property type="entry name" value="fungal_TF_MHR"/>
    <property type="match status" value="1"/>
</dbReference>
<accession>A0AA38R4I9</accession>
<protein>
    <submittedName>
        <fullName evidence="10">C6 transcription factor (Fungal specific transcription factor)</fullName>
    </submittedName>
</protein>
<keyword evidence="5" id="KW-0804">Transcription</keyword>
<dbReference type="SUPFAM" id="SSF57701">
    <property type="entry name" value="Zn2/Cys6 DNA-binding domain"/>
    <property type="match status" value="1"/>
</dbReference>
<dbReference type="PROSITE" id="PS50048">
    <property type="entry name" value="ZN2_CY6_FUNGAL_2"/>
    <property type="match status" value="1"/>
</dbReference>
<dbReference type="InterPro" id="IPR001138">
    <property type="entry name" value="Zn2Cys6_DnaBD"/>
</dbReference>
<keyword evidence="4" id="KW-0238">DNA-binding</keyword>
<proteinExistence type="predicted"/>
<evidence type="ECO:0000256" key="8">
    <source>
        <dbReference type="SAM" id="Phobius"/>
    </source>
</evidence>
<dbReference type="PANTHER" id="PTHR46910:SF37">
    <property type="entry name" value="ZN(II)2CYS6 TRANSCRIPTION FACTOR (EUROFUNG)"/>
    <property type="match status" value="1"/>
</dbReference>
<dbReference type="InterPro" id="IPR050987">
    <property type="entry name" value="AtrR-like"/>
</dbReference>
<organism evidence="10 11">
    <name type="scientific">Pleurostoma richardsiae</name>
    <dbReference type="NCBI Taxonomy" id="41990"/>
    <lineage>
        <taxon>Eukaryota</taxon>
        <taxon>Fungi</taxon>
        <taxon>Dikarya</taxon>
        <taxon>Ascomycota</taxon>
        <taxon>Pezizomycotina</taxon>
        <taxon>Sordariomycetes</taxon>
        <taxon>Sordariomycetidae</taxon>
        <taxon>Calosphaeriales</taxon>
        <taxon>Pleurostomataceae</taxon>
        <taxon>Pleurostoma</taxon>
    </lineage>
</organism>
<evidence type="ECO:0000256" key="6">
    <source>
        <dbReference type="ARBA" id="ARBA00023242"/>
    </source>
</evidence>
<dbReference type="GO" id="GO:0006351">
    <property type="term" value="P:DNA-templated transcription"/>
    <property type="evidence" value="ECO:0007669"/>
    <property type="project" value="InterPro"/>
</dbReference>
<feature type="domain" description="Zn(2)-C6 fungal-type" evidence="9">
    <location>
        <begin position="8"/>
        <end position="38"/>
    </location>
</feature>
<evidence type="ECO:0000256" key="2">
    <source>
        <dbReference type="ARBA" id="ARBA00022723"/>
    </source>
</evidence>
<keyword evidence="8" id="KW-1133">Transmembrane helix</keyword>
<evidence type="ECO:0000256" key="3">
    <source>
        <dbReference type="ARBA" id="ARBA00023015"/>
    </source>
</evidence>
<dbReference type="SMART" id="SM00906">
    <property type="entry name" value="Fungal_trans"/>
    <property type="match status" value="1"/>
</dbReference>
<dbReference type="GO" id="GO:0000981">
    <property type="term" value="F:DNA-binding transcription factor activity, RNA polymerase II-specific"/>
    <property type="evidence" value="ECO:0007669"/>
    <property type="project" value="InterPro"/>
</dbReference>
<dbReference type="Gene3D" id="4.10.240.10">
    <property type="entry name" value="Zn(2)-C6 fungal-type DNA-binding domain"/>
    <property type="match status" value="1"/>
</dbReference>
<dbReference type="PANTHER" id="PTHR46910">
    <property type="entry name" value="TRANSCRIPTION FACTOR PDR1"/>
    <property type="match status" value="1"/>
</dbReference>
<dbReference type="EMBL" id="JANBVO010000051">
    <property type="protein sequence ID" value="KAJ9133264.1"/>
    <property type="molecule type" value="Genomic_DNA"/>
</dbReference>
<sequence>MAGIKKRACDSCYRRKIQCDAAEPRCEWCEHHDLACTFNRVSRRKARGAAHVAQGAAKRDSTGSPSSRDISHQEGGQASGLLGHSQISPVLSPPWAFPLDPAAASLGAFGKLHFAGFYLGEISSYNGIPFFSAEGQRWIKLRTGQDAAFPDLCSFGPPWQTKPRPRTVFLSLDSIYSQESLELPDRNLLDEYTAMFRSSPFRLMFPPLDTVVFQHTIDLAYEPWSPSPSVEWASARACLFAFFSVISHVDGERKLQHLVDGDACALKAQSLLPHTLPGVDLTGLQTLFMLALHHLFKGQIQVAAMFESLTCRLMFMLGAHTQEPPYNNPPSGTDPDPAWLMRNQLRKLFWLCYTFDKDITLRTGQPPAIDDEHCDLTLPPGYVEVLYAEQEHDASVIHETAIPMLPSDLPLTLLKSKTCNVLYSAKALHKSDAELLRDIRELDDELEHWRLSMPPKWRPTLSFSDRTILLEPDGTASPRSMQSIIIHIEYHYLMAAIHRASGRCRAWANRESGELEGVSSSLALSVEASRSTLLYLRAAMHARFSQAFWMIIFYPLSAVLTIFCNVLLKPLDPRAEQDLELLNSALELVKRMRTSKLTPDEEAHMAMVDGFIAELTRLGTCAVQKARQEQVFGWVEGTLG</sequence>